<evidence type="ECO:0000313" key="3">
    <source>
        <dbReference type="EMBL" id="PJZ93687.1"/>
    </source>
</evidence>
<evidence type="ECO:0008006" key="5">
    <source>
        <dbReference type="Google" id="ProtNLM"/>
    </source>
</evidence>
<keyword evidence="4" id="KW-1185">Reference proteome</keyword>
<dbReference type="NCBIfam" id="NF047706">
    <property type="entry name" value="LIC12611_phage_tail"/>
    <property type="match status" value="1"/>
</dbReference>
<name>A0A2N0BAY4_9LEPT</name>
<reference evidence="3" key="1">
    <citation type="submission" date="2017-07" db="EMBL/GenBank/DDBJ databases">
        <title>Leptospira spp. isolated from tropical soils.</title>
        <authorList>
            <person name="Thibeaux R."/>
            <person name="Iraola G."/>
            <person name="Ferres I."/>
            <person name="Bierque E."/>
            <person name="Girault D."/>
            <person name="Soupe-Gilbert M.-E."/>
            <person name="Picardeau M."/>
            <person name="Goarant C."/>
        </authorList>
    </citation>
    <scope>NUCLEOTIDE SEQUENCE [LARGE SCALE GENOMIC DNA]</scope>
    <source>
        <strain evidence="3">ATI7-C-A5</strain>
    </source>
</reference>
<feature type="transmembrane region" description="Helical" evidence="1">
    <location>
        <begin position="385"/>
        <end position="406"/>
    </location>
</feature>
<dbReference type="EMBL" id="NPEF01000049">
    <property type="protein sequence ID" value="PJZ93687.1"/>
    <property type="molecule type" value="Genomic_DNA"/>
</dbReference>
<dbReference type="EMBL" id="NPEF02000010">
    <property type="protein sequence ID" value="MDV6235826.1"/>
    <property type="molecule type" value="Genomic_DNA"/>
</dbReference>
<dbReference type="RefSeq" id="WP_100764816.1">
    <property type="nucleotide sequence ID" value="NZ_NPEF02000010.1"/>
</dbReference>
<dbReference type="AlphaFoldDB" id="A0A2N0BAY4"/>
<evidence type="ECO:0000313" key="2">
    <source>
        <dbReference type="EMBL" id="MDV6235826.1"/>
    </source>
</evidence>
<organism evidence="3">
    <name type="scientific">Leptospira ellisii</name>
    <dbReference type="NCBI Taxonomy" id="2023197"/>
    <lineage>
        <taxon>Bacteria</taxon>
        <taxon>Pseudomonadati</taxon>
        <taxon>Spirochaetota</taxon>
        <taxon>Spirochaetia</taxon>
        <taxon>Leptospirales</taxon>
        <taxon>Leptospiraceae</taxon>
        <taxon>Leptospira</taxon>
    </lineage>
</organism>
<comment type="caution">
    <text evidence="3">The sequence shown here is derived from an EMBL/GenBank/DDBJ whole genome shotgun (WGS) entry which is preliminary data.</text>
</comment>
<dbReference type="OrthoDB" id="328452at2"/>
<feature type="transmembrane region" description="Helical" evidence="1">
    <location>
        <begin position="412"/>
        <end position="434"/>
    </location>
</feature>
<sequence length="601" mass="64725">MANRDVNVTIKISADSNDYFEGIRKEMETLRSGILDFSGVLSFVDERGSEVWKNFGASIGDTLRGASSLSLMASALGTTESNLDSLYSKVKGNAALEREFISLASSAGLSERQIAKLDFRLNAAAKTGAFLTAAFRNLAQASAVVFKEIVVPSFEAGIVLEKQNEVLKNLSGKAYPGLRDAILDAVRSSKGLSTLSGLSQAADEAIRMGMSVNFIERNLSGMQKASAAAGKDLSSSMKEVYSAIESGRDELFKNNGALFSEYLEDFKKINESALSAADKRIARERLVSSALRENSVLQNYYGSHVRSSSAILERFANELQDLKAIFGGFMLDALNPTLNLLADLYDYYIESEEGLESLKEGLIVFGSVLAGILTAVAVKMIILSGFTFGAMIPALVAMASAGWLAIAPWIPWIAVGAVVGLTIAAVVLTIRDLFKWLRGGKSVIFENLLGPFDQAKQKFDQFINFLGDWKDSIFKFFREIGNTVRESFRKMVPESVQSFLGISAELKEPAVEIQDAIITKQGKVIHFHPDDNLVAVKDLGVLGGARATKGGGGVSVNIANVVLGGSSTREDAKLFASYLEKELDKVALRIGFAAGVSPEGV</sequence>
<keyword evidence="1" id="KW-0812">Transmembrane</keyword>
<keyword evidence="1" id="KW-0472">Membrane</keyword>
<reference evidence="2 4" key="2">
    <citation type="journal article" date="2018" name="Microb. Genom.">
        <title>Deciphering the unexplored Leptospira diversity from soils uncovers genomic evolution to virulence.</title>
        <authorList>
            <person name="Thibeaux R."/>
            <person name="Iraola G."/>
            <person name="Ferres I."/>
            <person name="Bierque E."/>
            <person name="Girault D."/>
            <person name="Soupe-Gilbert M.E."/>
            <person name="Picardeau M."/>
            <person name="Goarant C."/>
        </authorList>
    </citation>
    <scope>NUCLEOTIDE SEQUENCE [LARGE SCALE GENOMIC DNA]</scope>
    <source>
        <strain evidence="2 4">ATI7-C-A5</strain>
    </source>
</reference>
<evidence type="ECO:0000256" key="1">
    <source>
        <dbReference type="SAM" id="Phobius"/>
    </source>
</evidence>
<accession>A0A2N0BAY4</accession>
<evidence type="ECO:0000313" key="4">
    <source>
        <dbReference type="Proteomes" id="UP000232122"/>
    </source>
</evidence>
<protein>
    <recommendedName>
        <fullName evidence="5">Phage tail tape measure protein</fullName>
    </recommendedName>
</protein>
<dbReference type="Proteomes" id="UP000232122">
    <property type="component" value="Unassembled WGS sequence"/>
</dbReference>
<reference evidence="2" key="3">
    <citation type="submission" date="2023-10" db="EMBL/GenBank/DDBJ databases">
        <authorList>
            <person name="Picardeau M."/>
            <person name="Thibeaux R."/>
        </authorList>
    </citation>
    <scope>NUCLEOTIDE SEQUENCE</scope>
    <source>
        <strain evidence="2">ATI7-C-A5</strain>
    </source>
</reference>
<proteinExistence type="predicted"/>
<keyword evidence="1" id="KW-1133">Transmembrane helix</keyword>
<gene>
    <name evidence="2" type="ORF">CH379_009325</name>
    <name evidence="3" type="ORF">CH379_06545</name>
</gene>
<feature type="transmembrane region" description="Helical" evidence="1">
    <location>
        <begin position="361"/>
        <end position="378"/>
    </location>
</feature>